<accession>A0ABU3K5H3</accession>
<proteinExistence type="predicted"/>
<gene>
    <name evidence="1" type="ORF">PPG34_04590</name>
</gene>
<evidence type="ECO:0000313" key="1">
    <source>
        <dbReference type="EMBL" id="MDT7041616.1"/>
    </source>
</evidence>
<sequence length="408" mass="44176">MTSWTKGILVLILALGMIGGTASLSLAVYGDGAGDGGQLTDSKGKPMANVKVRITQRNPDGTRTVRETETDDRGFFMLPWTGGPVTNLQFGSGGKWYTFGGPFHDMREVLPSERPGTCSECEILDFHLPDADSVASAPSDGVWVTGASGHGGDFPRYKLGINYGYKFGRMNTTLDRGGNISDGDDIIVGQSELRFDGRVYYGPLFNLGYLGNFGNLGNFLFGPLGNVGNIGNVGKIGISDCYGGVQVGIGVSAKDTGLNKDEHPGTPDGRKDTFLKQKYKGSIKPYVGCKVADFNNFGYFNLQAGPTFSFWEYVFMSDEAGNLRENQLDDTKLGASFGVEYNNHFDYGNLGGLLGPRDQIYGGLQLSYWTEYVEGFDVRTVSPLPATYISAVEGAWISTFYAGWGMYF</sequence>
<dbReference type="RefSeq" id="WP_313831965.1">
    <property type="nucleotide sequence ID" value="NZ_JAQOUE010000001.1"/>
</dbReference>
<name>A0ABU3K5H3_9BACT</name>
<reference evidence="1 2" key="1">
    <citation type="journal article" date="2023" name="ISME J.">
        <title>Cultivation and genomic characterization of novel and ubiquitous marine nitrite-oxidizing bacteria from the Nitrospirales.</title>
        <authorList>
            <person name="Mueller A.J."/>
            <person name="Daebeler A."/>
            <person name="Herbold C.W."/>
            <person name="Kirkegaard R.H."/>
            <person name="Daims H."/>
        </authorList>
    </citation>
    <scope>NUCLEOTIDE SEQUENCE [LARGE SCALE GENOMIC DNA]</scope>
    <source>
        <strain evidence="1 2">EB</strain>
    </source>
</reference>
<dbReference type="EMBL" id="JAQOUE010000001">
    <property type="protein sequence ID" value="MDT7041616.1"/>
    <property type="molecule type" value="Genomic_DNA"/>
</dbReference>
<dbReference type="Proteomes" id="UP001250932">
    <property type="component" value="Unassembled WGS sequence"/>
</dbReference>
<protein>
    <submittedName>
        <fullName evidence="1">Carboxypeptidase-like regulatory domain-containing protein</fullName>
    </submittedName>
</protein>
<keyword evidence="2" id="KW-1185">Reference proteome</keyword>
<comment type="caution">
    <text evidence="1">The sequence shown here is derived from an EMBL/GenBank/DDBJ whole genome shotgun (WGS) entry which is preliminary data.</text>
</comment>
<evidence type="ECO:0000313" key="2">
    <source>
        <dbReference type="Proteomes" id="UP001250932"/>
    </source>
</evidence>
<organism evidence="1 2">
    <name type="scientific">Candidatus Nitronereus thalassa</name>
    <dbReference type="NCBI Taxonomy" id="3020898"/>
    <lineage>
        <taxon>Bacteria</taxon>
        <taxon>Pseudomonadati</taxon>
        <taxon>Nitrospirota</taxon>
        <taxon>Nitrospiria</taxon>
        <taxon>Nitrospirales</taxon>
        <taxon>Nitrospiraceae</taxon>
        <taxon>Candidatus Nitronereus</taxon>
    </lineage>
</organism>